<feature type="domain" description="Glutaredoxin" evidence="9">
    <location>
        <begin position="30"/>
        <end position="95"/>
    </location>
</feature>
<proteinExistence type="inferred from homology"/>
<dbReference type="EMBL" id="AYKG01000016">
    <property type="protein sequence ID" value="ROO29327.1"/>
    <property type="molecule type" value="Genomic_DNA"/>
</dbReference>
<feature type="binding site" evidence="8">
    <location>
        <position position="43"/>
    </location>
    <ligand>
        <name>[2Fe-2S] cluster</name>
        <dbReference type="ChEBI" id="CHEBI:190135"/>
        <note>ligand shared between dimeric partners</note>
    </ligand>
</feature>
<dbReference type="AlphaFoldDB" id="A0A423PUQ0"/>
<dbReference type="InterPro" id="IPR002109">
    <property type="entry name" value="Glutaredoxin"/>
</dbReference>
<evidence type="ECO:0000256" key="6">
    <source>
        <dbReference type="ARBA" id="ARBA00023284"/>
    </source>
</evidence>
<dbReference type="InterPro" id="IPR033658">
    <property type="entry name" value="GRX_PICOT-like"/>
</dbReference>
<protein>
    <recommendedName>
        <fullName evidence="7">Glutaredoxin</fullName>
    </recommendedName>
</protein>
<evidence type="ECO:0000313" key="10">
    <source>
        <dbReference type="EMBL" id="ROO29327.1"/>
    </source>
</evidence>
<evidence type="ECO:0000256" key="8">
    <source>
        <dbReference type="PIRSR" id="PIRSR005894-2"/>
    </source>
</evidence>
<evidence type="ECO:0000256" key="3">
    <source>
        <dbReference type="ARBA" id="ARBA00022723"/>
    </source>
</evidence>
<dbReference type="GO" id="GO:0051537">
    <property type="term" value="F:2 iron, 2 sulfur cluster binding"/>
    <property type="evidence" value="ECO:0007669"/>
    <property type="project" value="UniProtKB-KW"/>
</dbReference>
<dbReference type="InterPro" id="IPR014434">
    <property type="entry name" value="Monothiol_GRX"/>
</dbReference>
<comment type="similarity">
    <text evidence="1 7">Belongs to the glutaredoxin family. Monothiol subfamily.</text>
</comment>
<dbReference type="PANTHER" id="PTHR10293:SF16">
    <property type="entry name" value="GLUTAREDOXIN-RELATED PROTEIN 5, MITOCHONDRIAL"/>
    <property type="match status" value="1"/>
</dbReference>
<organism evidence="10 11">
    <name type="scientific">Salinisphaera japonica YTM-1</name>
    <dbReference type="NCBI Taxonomy" id="1209778"/>
    <lineage>
        <taxon>Bacteria</taxon>
        <taxon>Pseudomonadati</taxon>
        <taxon>Pseudomonadota</taxon>
        <taxon>Gammaproteobacteria</taxon>
        <taxon>Salinisphaerales</taxon>
        <taxon>Salinisphaeraceae</taxon>
        <taxon>Salinisphaera</taxon>
    </lineage>
</organism>
<evidence type="ECO:0000313" key="11">
    <source>
        <dbReference type="Proteomes" id="UP000285310"/>
    </source>
</evidence>
<evidence type="ECO:0000256" key="7">
    <source>
        <dbReference type="PIRNR" id="PIRNR005894"/>
    </source>
</evidence>
<dbReference type="PROSITE" id="PS51354">
    <property type="entry name" value="GLUTAREDOXIN_2"/>
    <property type="match status" value="1"/>
</dbReference>
<dbReference type="InterPro" id="IPR036249">
    <property type="entry name" value="Thioredoxin-like_sf"/>
</dbReference>
<dbReference type="InterPro" id="IPR004480">
    <property type="entry name" value="Monothiol_GRX-rel"/>
</dbReference>
<keyword evidence="5 8" id="KW-0411">Iron-sulfur</keyword>
<dbReference type="Pfam" id="PF00462">
    <property type="entry name" value="Glutaredoxin"/>
    <property type="match status" value="1"/>
</dbReference>
<dbReference type="PANTHER" id="PTHR10293">
    <property type="entry name" value="GLUTAREDOXIN FAMILY MEMBER"/>
    <property type="match status" value="1"/>
</dbReference>
<dbReference type="GO" id="GO:0015036">
    <property type="term" value="F:disulfide oxidoreductase activity"/>
    <property type="evidence" value="ECO:0007669"/>
    <property type="project" value="InterPro"/>
</dbReference>
<evidence type="ECO:0000256" key="4">
    <source>
        <dbReference type="ARBA" id="ARBA00023004"/>
    </source>
</evidence>
<evidence type="ECO:0000259" key="9">
    <source>
        <dbReference type="Pfam" id="PF00462"/>
    </source>
</evidence>
<keyword evidence="4 8" id="KW-0408">Iron</keyword>
<dbReference type="FunCoup" id="A0A423PUQ0">
    <property type="interactions" value="475"/>
</dbReference>
<evidence type="ECO:0000256" key="5">
    <source>
        <dbReference type="ARBA" id="ARBA00023014"/>
    </source>
</evidence>
<dbReference type="NCBIfam" id="TIGR00365">
    <property type="entry name" value="Grx4 family monothiol glutaredoxin"/>
    <property type="match status" value="1"/>
</dbReference>
<gene>
    <name evidence="10" type="ORF">SAJA_06760</name>
</gene>
<dbReference type="Proteomes" id="UP000285310">
    <property type="component" value="Unassembled WGS sequence"/>
</dbReference>
<keyword evidence="3 8" id="KW-0479">Metal-binding</keyword>
<evidence type="ECO:0000256" key="1">
    <source>
        <dbReference type="ARBA" id="ARBA00009630"/>
    </source>
</evidence>
<dbReference type="Gene3D" id="3.40.30.10">
    <property type="entry name" value="Glutaredoxin"/>
    <property type="match status" value="1"/>
</dbReference>
<evidence type="ECO:0000256" key="2">
    <source>
        <dbReference type="ARBA" id="ARBA00022714"/>
    </source>
</evidence>
<dbReference type="CDD" id="cd03028">
    <property type="entry name" value="GRX_PICOT_like"/>
    <property type="match status" value="1"/>
</dbReference>
<sequence length="123" mass="13359">MITYLQPIKDSLMSAKAMEVIKNEVETNPVVLYMKGTPDFPQCGFSARSAEALKACGVAFKAVNVFDDEEIYRQGVKVYSNWPTIPQLFVSGELVGGSDIIIDLFQSGELKTMLENASAGSAS</sequence>
<keyword evidence="2 8" id="KW-0001">2Fe-2S</keyword>
<comment type="caution">
    <text evidence="10">The sequence shown here is derived from an EMBL/GenBank/DDBJ whole genome shotgun (WGS) entry which is preliminary data.</text>
</comment>
<name>A0A423PUQ0_9GAMM</name>
<dbReference type="SUPFAM" id="SSF52833">
    <property type="entry name" value="Thioredoxin-like"/>
    <property type="match status" value="1"/>
</dbReference>
<keyword evidence="11" id="KW-1185">Reference proteome</keyword>
<dbReference type="PIRSF" id="PIRSF005894">
    <property type="entry name" value="Monothiol_GRX"/>
    <property type="match status" value="1"/>
</dbReference>
<keyword evidence="6" id="KW-0676">Redox-active center</keyword>
<dbReference type="GO" id="GO:0046872">
    <property type="term" value="F:metal ion binding"/>
    <property type="evidence" value="ECO:0007669"/>
    <property type="project" value="UniProtKB-KW"/>
</dbReference>
<dbReference type="FunFam" id="3.40.30.10:FF:000005">
    <property type="entry name" value="Glutaredoxin 5"/>
    <property type="match status" value="1"/>
</dbReference>
<dbReference type="InParanoid" id="A0A423PUQ0"/>
<reference evidence="10 11" key="1">
    <citation type="submission" date="2013-10" db="EMBL/GenBank/DDBJ databases">
        <title>Salinisphaera japonica YTM-1 Genome Sequencing.</title>
        <authorList>
            <person name="Lai Q."/>
            <person name="Li C."/>
            <person name="Shao Z."/>
        </authorList>
    </citation>
    <scope>NUCLEOTIDE SEQUENCE [LARGE SCALE GENOMIC DNA]</scope>
    <source>
        <strain evidence="10 11">YTM-1</strain>
    </source>
</reference>
<accession>A0A423PUQ0</accession>